<dbReference type="AlphaFoldDB" id="A0A2M9R5D4"/>
<protein>
    <submittedName>
        <fullName evidence="1">Uncharacterized protein</fullName>
    </submittedName>
</protein>
<sequence>MIAIITGDIINSRTVATREWLPVLESVLSKFGDKEKDWEIFRGDSFQLEVAPENVIKTAIYLKTTLKTIESLDLRIGVGIGEKNFSTATIKESNGEAFVFSGEAFEELKKRTFSIKTRSEKTDQQINLIFDLLMVIMDKWNTNVSKTVRFALDFPDLTQTELAGKMNKKQSQISRELNKAGFEEVLRATEFCQYIINDDGVIYS</sequence>
<comment type="caution">
    <text evidence="1">The sequence shown here is derived from an EMBL/GenBank/DDBJ whole genome shotgun (WGS) entry which is preliminary data.</text>
</comment>
<accession>A0A2M9R5D4</accession>
<dbReference type="RefSeq" id="WP_100677548.1">
    <property type="nucleotide sequence ID" value="NZ_NIPO01000001.1"/>
</dbReference>
<dbReference type="OrthoDB" id="7064118at2"/>
<reference evidence="1 2" key="1">
    <citation type="submission" date="2017-06" db="EMBL/GenBank/DDBJ databases">
        <title>Description of Avrilella dinanensis gen. nov. sp. nov.</title>
        <authorList>
            <person name="Leyer C."/>
            <person name="Sassi M."/>
            <person name="Minet J."/>
            <person name="Kayal S."/>
            <person name="Cattoir V."/>
        </authorList>
    </citation>
    <scope>NUCLEOTIDE SEQUENCE [LARGE SCALE GENOMIC DNA]</scope>
    <source>
        <strain evidence="1 2">UR159</strain>
    </source>
</reference>
<proteinExistence type="predicted"/>
<organism evidence="1 2">
    <name type="scientific">Avrilella dinanensis</name>
    <dbReference type="NCBI Taxonomy" id="2008672"/>
    <lineage>
        <taxon>Bacteria</taxon>
        <taxon>Pseudomonadati</taxon>
        <taxon>Bacteroidota</taxon>
        <taxon>Flavobacteriia</taxon>
        <taxon>Flavobacteriales</taxon>
        <taxon>Flavobacteriaceae</taxon>
        <taxon>Avrilella</taxon>
    </lineage>
</organism>
<evidence type="ECO:0000313" key="1">
    <source>
        <dbReference type="EMBL" id="PJR03983.1"/>
    </source>
</evidence>
<dbReference type="EMBL" id="NIPO01000001">
    <property type="protein sequence ID" value="PJR03983.1"/>
    <property type="molecule type" value="Genomic_DNA"/>
</dbReference>
<name>A0A2M9R5D4_9FLAO</name>
<gene>
    <name evidence="1" type="ORF">CDL10_05150</name>
</gene>
<keyword evidence="2" id="KW-1185">Reference proteome</keyword>
<evidence type="ECO:0000313" key="2">
    <source>
        <dbReference type="Proteomes" id="UP000231960"/>
    </source>
</evidence>
<dbReference type="Proteomes" id="UP000231960">
    <property type="component" value="Unassembled WGS sequence"/>
</dbReference>